<dbReference type="InterPro" id="IPR050194">
    <property type="entry name" value="Glycosyltransferase_grp1"/>
</dbReference>
<sequence length="369" mass="40966">MKVLIATGLYPPDVGGPATYVKTLHDTLPIKGIEVEVLPFGEVRRLPKIVRHVAYFFKTLKRGFRADIIFAQDPVSVGFPAMVAAKILRKPLVLKVVGDYAWEQGVQRFGVVDQLDEFSGARDHYSRQVWLLKNIERMVAESARAIIVPSRYLKKIVVRWKVEEEKIHVVYNAFEGVATPSAHIEERSGKTIISAGRLVPWKGFAELIELMPEIRTACPDVRLKIVGDGPDWARLEALVKKHDLVDTVKLFGNLPQTSLYEHIAASDVFVLNTSYEGFSHQLLEVMALGVPIVTTNVGGNPELIVDRESGLLVEQGDTAALMNAILELLDTKTNKTVFVENAQKKAAEFSVERMVSGTIDILAASTKKL</sequence>
<evidence type="ECO:0000259" key="1">
    <source>
        <dbReference type="Pfam" id="PF00534"/>
    </source>
</evidence>
<dbReference type="InterPro" id="IPR028098">
    <property type="entry name" value="Glyco_trans_4-like_N"/>
</dbReference>
<dbReference type="Gene3D" id="3.40.50.2000">
    <property type="entry name" value="Glycogen Phosphorylase B"/>
    <property type="match status" value="2"/>
</dbReference>
<dbReference type="InterPro" id="IPR001296">
    <property type="entry name" value="Glyco_trans_1"/>
</dbReference>
<feature type="domain" description="Glycosyl transferase family 1" evidence="1">
    <location>
        <begin position="188"/>
        <end position="344"/>
    </location>
</feature>
<evidence type="ECO:0000259" key="2">
    <source>
        <dbReference type="Pfam" id="PF13579"/>
    </source>
</evidence>
<reference evidence="3 4" key="1">
    <citation type="journal article" date="2016" name="Environ. Microbiol.">
        <title>Genomic resolution of a cold subsurface aquifer community provides metabolic insights for novel microbes adapted to high CO concentrations.</title>
        <authorList>
            <person name="Probst A.J."/>
            <person name="Castelle C.J."/>
            <person name="Singh A."/>
            <person name="Brown C.T."/>
            <person name="Anantharaman K."/>
            <person name="Sharon I."/>
            <person name="Hug L.A."/>
            <person name="Burstein D."/>
            <person name="Emerson J.B."/>
            <person name="Thomas B.C."/>
            <person name="Banfield J.F."/>
        </authorList>
    </citation>
    <scope>NUCLEOTIDE SEQUENCE [LARGE SCALE GENOMIC DNA]</scope>
    <source>
        <strain evidence="3">CG1_02_47_685</strain>
    </source>
</reference>
<dbReference type="PANTHER" id="PTHR45947">
    <property type="entry name" value="SULFOQUINOVOSYL TRANSFERASE SQD2"/>
    <property type="match status" value="1"/>
</dbReference>
<name>A0A1J4VBM4_9BACT</name>
<dbReference type="PANTHER" id="PTHR45947:SF3">
    <property type="entry name" value="SULFOQUINOVOSYL TRANSFERASE SQD2"/>
    <property type="match status" value="1"/>
</dbReference>
<dbReference type="Pfam" id="PF13579">
    <property type="entry name" value="Glyco_trans_4_4"/>
    <property type="match status" value="1"/>
</dbReference>
<accession>A0A1J4VBM4</accession>
<feature type="domain" description="Glycosyltransferase subfamily 4-like N-terminal" evidence="2">
    <location>
        <begin position="28"/>
        <end position="172"/>
    </location>
</feature>
<dbReference type="Proteomes" id="UP000183206">
    <property type="component" value="Unassembled WGS sequence"/>
</dbReference>
<dbReference type="GO" id="GO:0016757">
    <property type="term" value="F:glycosyltransferase activity"/>
    <property type="evidence" value="ECO:0007669"/>
    <property type="project" value="InterPro"/>
</dbReference>
<proteinExistence type="predicted"/>
<dbReference type="Pfam" id="PF00534">
    <property type="entry name" value="Glycos_transf_1"/>
    <property type="match status" value="1"/>
</dbReference>
<evidence type="ECO:0000313" key="3">
    <source>
        <dbReference type="EMBL" id="OIO33467.1"/>
    </source>
</evidence>
<comment type="caution">
    <text evidence="3">The sequence shown here is derived from an EMBL/GenBank/DDBJ whole genome shotgun (WGS) entry which is preliminary data.</text>
</comment>
<dbReference type="EMBL" id="MNVO01000006">
    <property type="protein sequence ID" value="OIO33467.1"/>
    <property type="molecule type" value="Genomic_DNA"/>
</dbReference>
<protein>
    <recommendedName>
        <fullName evidence="5">Glycosyltransferase subfamily 4-like N-terminal domain-containing protein</fullName>
    </recommendedName>
</protein>
<gene>
    <name evidence="3" type="ORF">AUJ44_00320</name>
</gene>
<dbReference type="SUPFAM" id="SSF53756">
    <property type="entry name" value="UDP-Glycosyltransferase/glycogen phosphorylase"/>
    <property type="match status" value="1"/>
</dbReference>
<dbReference type="STRING" id="1805282.AUJ44_00320"/>
<dbReference type="AlphaFoldDB" id="A0A1J4VBM4"/>
<evidence type="ECO:0000313" key="4">
    <source>
        <dbReference type="Proteomes" id="UP000183206"/>
    </source>
</evidence>
<evidence type="ECO:0008006" key="5">
    <source>
        <dbReference type="Google" id="ProtNLM"/>
    </source>
</evidence>
<organism evidence="3 4">
    <name type="scientific">Candidatus Nomurabacteria bacterium CG1_02_47_685</name>
    <dbReference type="NCBI Taxonomy" id="1805282"/>
    <lineage>
        <taxon>Bacteria</taxon>
        <taxon>Candidatus Nomuraibacteriota</taxon>
    </lineage>
</organism>
<dbReference type="CDD" id="cd03801">
    <property type="entry name" value="GT4_PimA-like"/>
    <property type="match status" value="1"/>
</dbReference>